<protein>
    <submittedName>
        <fullName evidence="3">M28 family peptidase</fullName>
    </submittedName>
</protein>
<dbReference type="AlphaFoldDB" id="A0A9D2JYG2"/>
<dbReference type="PANTHER" id="PTHR12147">
    <property type="entry name" value="METALLOPEPTIDASE M28 FAMILY MEMBER"/>
    <property type="match status" value="1"/>
</dbReference>
<dbReference type="Pfam" id="PF04389">
    <property type="entry name" value="Peptidase_M28"/>
    <property type="match status" value="1"/>
</dbReference>
<evidence type="ECO:0000313" key="4">
    <source>
        <dbReference type="Proteomes" id="UP000824102"/>
    </source>
</evidence>
<dbReference type="Gene3D" id="3.40.630.10">
    <property type="entry name" value="Zn peptidases"/>
    <property type="match status" value="1"/>
</dbReference>
<reference evidence="3" key="1">
    <citation type="journal article" date="2021" name="PeerJ">
        <title>Extensive microbial diversity within the chicken gut microbiome revealed by metagenomics and culture.</title>
        <authorList>
            <person name="Gilroy R."/>
            <person name="Ravi A."/>
            <person name="Getino M."/>
            <person name="Pursley I."/>
            <person name="Horton D.L."/>
            <person name="Alikhan N.F."/>
            <person name="Baker D."/>
            <person name="Gharbi K."/>
            <person name="Hall N."/>
            <person name="Watson M."/>
            <person name="Adriaenssens E.M."/>
            <person name="Foster-Nyarko E."/>
            <person name="Jarju S."/>
            <person name="Secka A."/>
            <person name="Antonio M."/>
            <person name="Oren A."/>
            <person name="Chaudhuri R.R."/>
            <person name="La Ragione R."/>
            <person name="Hildebrand F."/>
            <person name="Pallen M.J."/>
        </authorList>
    </citation>
    <scope>NUCLEOTIDE SEQUENCE</scope>
    <source>
        <strain evidence="3">ChiW7-2402</strain>
    </source>
</reference>
<feature type="transmembrane region" description="Helical" evidence="1">
    <location>
        <begin position="586"/>
        <end position="606"/>
    </location>
</feature>
<dbReference type="Proteomes" id="UP000824102">
    <property type="component" value="Unassembled WGS sequence"/>
</dbReference>
<feature type="transmembrane region" description="Helical" evidence="1">
    <location>
        <begin position="426"/>
        <end position="447"/>
    </location>
</feature>
<dbReference type="SUPFAM" id="SSF53187">
    <property type="entry name" value="Zn-dependent exopeptidases"/>
    <property type="match status" value="1"/>
</dbReference>
<feature type="transmembrane region" description="Helical" evidence="1">
    <location>
        <begin position="386"/>
        <end position="414"/>
    </location>
</feature>
<keyword evidence="1" id="KW-0472">Membrane</keyword>
<evidence type="ECO:0000259" key="2">
    <source>
        <dbReference type="Pfam" id="PF04389"/>
    </source>
</evidence>
<evidence type="ECO:0000256" key="1">
    <source>
        <dbReference type="SAM" id="Phobius"/>
    </source>
</evidence>
<dbReference type="GO" id="GO:0008235">
    <property type="term" value="F:metalloexopeptidase activity"/>
    <property type="evidence" value="ECO:0007669"/>
    <property type="project" value="InterPro"/>
</dbReference>
<feature type="transmembrane region" description="Helical" evidence="1">
    <location>
        <begin position="346"/>
        <end position="365"/>
    </location>
</feature>
<evidence type="ECO:0000313" key="3">
    <source>
        <dbReference type="EMBL" id="HIZ71946.1"/>
    </source>
</evidence>
<dbReference type="InterPro" id="IPR045175">
    <property type="entry name" value="M28_fam"/>
</dbReference>
<keyword evidence="1" id="KW-1133">Transmembrane helix</keyword>
<feature type="transmembrane region" description="Helical" evidence="1">
    <location>
        <begin position="514"/>
        <end position="535"/>
    </location>
</feature>
<gene>
    <name evidence="3" type="ORF">H9964_00005</name>
</gene>
<dbReference type="InterPro" id="IPR007484">
    <property type="entry name" value="Peptidase_M28"/>
</dbReference>
<keyword evidence="1" id="KW-0812">Transmembrane</keyword>
<feature type="domain" description="Peptidase M28" evidence="2">
    <location>
        <begin position="108"/>
        <end position="310"/>
    </location>
</feature>
<name>A0A9D2JYG2_9FIRM</name>
<dbReference type="EMBL" id="DXBB01000001">
    <property type="protein sequence ID" value="HIZ71946.1"/>
    <property type="molecule type" value="Genomic_DNA"/>
</dbReference>
<comment type="caution">
    <text evidence="3">The sequence shown here is derived from an EMBL/GenBank/DDBJ whole genome shotgun (WGS) entry which is preliminary data.</text>
</comment>
<dbReference type="GO" id="GO:0006508">
    <property type="term" value="P:proteolysis"/>
    <property type="evidence" value="ECO:0007669"/>
    <property type="project" value="InterPro"/>
</dbReference>
<sequence length="782" mass="85077">MKKAILAVNIVLTVLLVLFFALSVADTEEGRRRTEMDTSAISRHIEKLSENGPRSLFHPEANEAARDYIISCLEASGLQNADTTEVPAYQVQDYVAHDEEYQNFYLSNVIAHIPANGENPSDEAILFMAHYDSVPMGQGASDDGVSVATMLEAIDYFTERMAEGYTLNNDLVFAFVNGEEFGLYGSEAFMGLAGEAPFAGFENITERIRFGVNLESRGTSGTVIMFETAANNYHTIELFSKLNKSIFSCSIATLVYDMMPNYTDFTSIKDVYQGINMANITGGENYHTQNDSPENVGISYLSQQAEIVYNLIDGMGSFDLDTLYEAEESAIFFTYLNVTTVIYNHAANVALAVISLLLLVLNVVLRALYRKETHGWAATGKAVGTLVLALVLAAAAAYASYFVFQLIASMFGIIDIHMIGTITYTNIPIVIGVGILTLSMIVFAVSHAVRHWKVGPRDLVRAFAYTHGLIGAVVALALPNAGYLFLFSGIFLLVNELAVTLVKQFDFAAFHGELLITALYFPIVVPVIFLATSALGLTMAYVYGLVFALAVFAVGVALTPLMRYFTVASLIRAIRGRTAAVAAAEGGAHLLAVALLIFLVVSLIPANASVNLQGKQNIAKLPYDDALIYAVAEDGTAEYRIYDLNSLRALRDYAPEKLEYVTDHYRADAEAMDTLTVLSAAESGTLTVQKCAEDSLVYLTVRAAEGTVITLDDGTSTSEHRVGESGEMLVTLHSDCAVTSSAAAEVEYLEVVRDYAPLIPAAYTGDTEKLHFNLWLTQSYTL</sequence>
<dbReference type="PANTHER" id="PTHR12147:SF26">
    <property type="entry name" value="PEPTIDASE M28 DOMAIN-CONTAINING PROTEIN"/>
    <property type="match status" value="1"/>
</dbReference>
<feature type="transmembrane region" description="Helical" evidence="1">
    <location>
        <begin position="541"/>
        <end position="565"/>
    </location>
</feature>
<organism evidence="3 4">
    <name type="scientific">Candidatus Gallimonas intestinavium</name>
    <dbReference type="NCBI Taxonomy" id="2838603"/>
    <lineage>
        <taxon>Bacteria</taxon>
        <taxon>Bacillati</taxon>
        <taxon>Bacillota</taxon>
        <taxon>Clostridia</taxon>
        <taxon>Candidatus Gallimonas</taxon>
    </lineage>
</organism>
<reference evidence="3" key="2">
    <citation type="submission" date="2021-04" db="EMBL/GenBank/DDBJ databases">
        <authorList>
            <person name="Gilroy R."/>
        </authorList>
    </citation>
    <scope>NUCLEOTIDE SEQUENCE</scope>
    <source>
        <strain evidence="3">ChiW7-2402</strain>
    </source>
</reference>
<accession>A0A9D2JYG2</accession>
<proteinExistence type="predicted"/>